<keyword evidence="7" id="KW-0677">Repeat</keyword>
<evidence type="ECO:0000256" key="9">
    <source>
        <dbReference type="ARBA" id="ARBA00022989"/>
    </source>
</evidence>
<evidence type="ECO:0000256" key="10">
    <source>
        <dbReference type="ARBA" id="ARBA00023136"/>
    </source>
</evidence>
<keyword evidence="12" id="KW-0325">Glycoprotein</keyword>
<evidence type="ECO:0000256" key="7">
    <source>
        <dbReference type="ARBA" id="ARBA00022737"/>
    </source>
</evidence>
<dbReference type="AlphaFoldDB" id="A0A8P4KPD9"/>
<keyword evidence="11" id="KW-0675">Receptor</keyword>
<gene>
    <name evidence="17" type="primary">LOC127368106</name>
</gene>
<evidence type="ECO:0000256" key="6">
    <source>
        <dbReference type="ARBA" id="ARBA00022729"/>
    </source>
</evidence>
<keyword evidence="5 15" id="KW-0812">Transmembrane</keyword>
<evidence type="ECO:0000256" key="12">
    <source>
        <dbReference type="ARBA" id="ARBA00023180"/>
    </source>
</evidence>
<evidence type="ECO:0000256" key="14">
    <source>
        <dbReference type="SAM" id="MobiDB-lite"/>
    </source>
</evidence>
<dbReference type="Pfam" id="PF13855">
    <property type="entry name" value="LRR_8"/>
    <property type="match status" value="1"/>
</dbReference>
<feature type="domain" description="TIR" evidence="16">
    <location>
        <begin position="510"/>
        <end position="636"/>
    </location>
</feature>
<keyword evidence="10 15" id="KW-0472">Membrane</keyword>
<evidence type="ECO:0000259" key="16">
    <source>
        <dbReference type="PROSITE" id="PS50104"/>
    </source>
</evidence>
<dbReference type="GO" id="GO:0045087">
    <property type="term" value="P:innate immune response"/>
    <property type="evidence" value="ECO:0007669"/>
    <property type="project" value="UniProtKB-KW"/>
</dbReference>
<evidence type="ECO:0000313" key="18">
    <source>
        <dbReference type="Proteomes" id="UP000694389"/>
    </source>
</evidence>
<dbReference type="Gene3D" id="3.40.50.10140">
    <property type="entry name" value="Toll/interleukin-1 receptor homology (TIR) domain"/>
    <property type="match status" value="1"/>
</dbReference>
<dbReference type="SMART" id="SM00255">
    <property type="entry name" value="TIR"/>
    <property type="match status" value="1"/>
</dbReference>
<name>A0A8P4KPD9_DICLA</name>
<evidence type="ECO:0000256" key="1">
    <source>
        <dbReference type="ARBA" id="ARBA00004479"/>
    </source>
</evidence>
<evidence type="ECO:0000256" key="11">
    <source>
        <dbReference type="ARBA" id="ARBA00023170"/>
    </source>
</evidence>
<dbReference type="PROSITE" id="PS50104">
    <property type="entry name" value="TIR"/>
    <property type="match status" value="1"/>
</dbReference>
<accession>A0A8P4KPD9</accession>
<feature type="transmembrane region" description="Helical" evidence="15">
    <location>
        <begin position="459"/>
        <end position="482"/>
    </location>
</feature>
<sequence length="675" mass="77026">NISHLYLDTNYISEINSTSLRGYDQLLELDLGMQNVPLIIRNNAFLRQRKLTRLVIGANKGLQLEPRAFAGLFNLEQLFLDSCDLTDSILAENYLQPLLSLETLDLFGNKIVRLRPGLFFSKLTKFTQLNLKLNQIQRLCEGDLAGFRGKHFTLLNLVSNHFYRSGDFDWGCGNPFRGMAFNVLDLSNNGFSFNTSRQLFKAIEGTPITHLKFSGHIGKGFSHDNLPDPDESTFEGLTNSGVNIFSLSNNRIFALQRAVFSPLKDAIIIDISRNRINQINRNAFNGLQGHLRMLNLSFNLLGEIYSHTFTNLTDLRVLDLSYNHIGALGDKAFSDLPKLRALYLTGNSLRDLGFPALLPNLEYLLLDDNKLKSVSTSPDPVTFQSLSFFSLAVNRFHCDCHLDSFLKWLNVTNVTFLSPVEEYRCEFPAALHNLPLLDYSMIVEPCEEDDEKAVQDLKFALFIFSAFLIITVIFSGIVYARLRGRIFIIYKKIVGRVLQGPKPIPPLDKVQYDAFLCFSDHDYKWVEAALLKKLDNQFSEENIFHCCFEARDFLPGEDHLSNIRDAIWGNGWCLEAFTLAQGRMLEELTNVLIMLVVGKLMKYNAVRAFVQRREYLIWPEDPQDLGWFYERLVAQILKDNKVKKFAEDEPEPAQPDAPPQNEDGIQLEKIRAIAM</sequence>
<dbReference type="InterPro" id="IPR032675">
    <property type="entry name" value="LRR_dom_sf"/>
</dbReference>
<evidence type="ECO:0000256" key="8">
    <source>
        <dbReference type="ARBA" id="ARBA00022859"/>
    </source>
</evidence>
<reference evidence="17" key="2">
    <citation type="submission" date="2025-09" db="UniProtKB">
        <authorList>
            <consortium name="Ensembl"/>
        </authorList>
    </citation>
    <scope>IDENTIFICATION</scope>
</reference>
<keyword evidence="9 15" id="KW-1133">Transmembrane helix</keyword>
<dbReference type="SUPFAM" id="SSF52200">
    <property type="entry name" value="Toll/Interleukin receptor TIR domain"/>
    <property type="match status" value="1"/>
</dbReference>
<dbReference type="InterPro" id="IPR000157">
    <property type="entry name" value="TIR_dom"/>
</dbReference>
<keyword evidence="13" id="KW-0395">Inflammatory response</keyword>
<keyword evidence="18" id="KW-1185">Reference proteome</keyword>
<proteinExistence type="inferred from homology"/>
<comment type="similarity">
    <text evidence="2">Belongs to the Toll-like receptor family.</text>
</comment>
<evidence type="ECO:0000256" key="15">
    <source>
        <dbReference type="SAM" id="Phobius"/>
    </source>
</evidence>
<dbReference type="Proteomes" id="UP000694389">
    <property type="component" value="Unassembled WGS sequence"/>
</dbReference>
<evidence type="ECO:0000256" key="13">
    <source>
        <dbReference type="ARBA" id="ARBA00023198"/>
    </source>
</evidence>
<keyword evidence="6" id="KW-0732">Signal</keyword>
<dbReference type="InterPro" id="IPR001611">
    <property type="entry name" value="Leu-rich_rpt"/>
</dbReference>
<dbReference type="Ensembl" id="ENSDLAT00005074832.1">
    <property type="protein sequence ID" value="ENSDLAP00005080347.1"/>
    <property type="gene ID" value="ENSDLAG00005015096.2"/>
</dbReference>
<keyword evidence="4" id="KW-0433">Leucine-rich repeat</keyword>
<keyword evidence="8" id="KW-0391">Immunity</keyword>
<dbReference type="GO" id="GO:0002224">
    <property type="term" value="P:toll-like receptor signaling pathway"/>
    <property type="evidence" value="ECO:0007669"/>
    <property type="project" value="TreeGrafter"/>
</dbReference>
<dbReference type="SMART" id="SM00369">
    <property type="entry name" value="LRR_TYP"/>
    <property type="match status" value="8"/>
</dbReference>
<evidence type="ECO:0000256" key="5">
    <source>
        <dbReference type="ARBA" id="ARBA00022692"/>
    </source>
</evidence>
<dbReference type="GO" id="GO:0006954">
    <property type="term" value="P:inflammatory response"/>
    <property type="evidence" value="ECO:0007669"/>
    <property type="project" value="UniProtKB-KW"/>
</dbReference>
<evidence type="ECO:0000256" key="3">
    <source>
        <dbReference type="ARBA" id="ARBA00022588"/>
    </source>
</evidence>
<dbReference type="GO" id="GO:0005886">
    <property type="term" value="C:plasma membrane"/>
    <property type="evidence" value="ECO:0007669"/>
    <property type="project" value="TreeGrafter"/>
</dbReference>
<organism evidence="17 18">
    <name type="scientific">Dicentrarchus labrax</name>
    <name type="common">European seabass</name>
    <name type="synonym">Morone labrax</name>
    <dbReference type="NCBI Taxonomy" id="13489"/>
    <lineage>
        <taxon>Eukaryota</taxon>
        <taxon>Metazoa</taxon>
        <taxon>Chordata</taxon>
        <taxon>Craniata</taxon>
        <taxon>Vertebrata</taxon>
        <taxon>Euteleostomi</taxon>
        <taxon>Actinopterygii</taxon>
        <taxon>Neopterygii</taxon>
        <taxon>Teleostei</taxon>
        <taxon>Neoteleostei</taxon>
        <taxon>Acanthomorphata</taxon>
        <taxon>Eupercaria</taxon>
        <taxon>Moronidae</taxon>
        <taxon>Dicentrarchus</taxon>
    </lineage>
</organism>
<dbReference type="InterPro" id="IPR035897">
    <property type="entry name" value="Toll_tir_struct_dom_sf"/>
</dbReference>
<dbReference type="Gene3D" id="3.80.10.10">
    <property type="entry name" value="Ribonuclease Inhibitor"/>
    <property type="match status" value="2"/>
</dbReference>
<dbReference type="SUPFAM" id="SSF52058">
    <property type="entry name" value="L domain-like"/>
    <property type="match status" value="2"/>
</dbReference>
<reference evidence="17" key="1">
    <citation type="submission" date="2025-08" db="UniProtKB">
        <authorList>
            <consortium name="Ensembl"/>
        </authorList>
    </citation>
    <scope>IDENTIFICATION</scope>
</reference>
<dbReference type="PANTHER" id="PTHR24365:SF525">
    <property type="entry name" value="TOLL-LIKE RECEPTOR 5"/>
    <property type="match status" value="1"/>
</dbReference>
<evidence type="ECO:0000313" key="17">
    <source>
        <dbReference type="Ensembl" id="ENSDLAP00005080347.1"/>
    </source>
</evidence>
<dbReference type="PANTHER" id="PTHR24365">
    <property type="entry name" value="TOLL-LIKE RECEPTOR"/>
    <property type="match status" value="1"/>
</dbReference>
<feature type="region of interest" description="Disordered" evidence="14">
    <location>
        <begin position="645"/>
        <end position="664"/>
    </location>
</feature>
<keyword evidence="3" id="KW-0399">Innate immunity</keyword>
<evidence type="ECO:0000256" key="2">
    <source>
        <dbReference type="ARBA" id="ARBA00009634"/>
    </source>
</evidence>
<dbReference type="PROSITE" id="PS51450">
    <property type="entry name" value="LRR"/>
    <property type="match status" value="1"/>
</dbReference>
<dbReference type="SMART" id="SM00082">
    <property type="entry name" value="LRRCT"/>
    <property type="match status" value="1"/>
</dbReference>
<comment type="subcellular location">
    <subcellularLocation>
        <location evidence="1">Membrane</location>
        <topology evidence="1">Single-pass type I membrane protein</topology>
    </subcellularLocation>
</comment>
<evidence type="ECO:0000256" key="4">
    <source>
        <dbReference type="ARBA" id="ARBA00022614"/>
    </source>
</evidence>
<dbReference type="GO" id="GO:0038023">
    <property type="term" value="F:signaling receptor activity"/>
    <property type="evidence" value="ECO:0007669"/>
    <property type="project" value="TreeGrafter"/>
</dbReference>
<dbReference type="InterPro" id="IPR003591">
    <property type="entry name" value="Leu-rich_rpt_typical-subtyp"/>
</dbReference>
<protein>
    <recommendedName>
        <fullName evidence="16">TIR domain-containing protein</fullName>
    </recommendedName>
</protein>
<dbReference type="InterPro" id="IPR000483">
    <property type="entry name" value="Cys-rich_flank_reg_C"/>
</dbReference>
<dbReference type="GeneTree" id="ENSGT00940000159678"/>